<evidence type="ECO:0000256" key="3">
    <source>
        <dbReference type="ARBA" id="ARBA00023239"/>
    </source>
</evidence>
<feature type="modified residue" description="N6-(pyridoxal phosphate)lysine" evidence="4">
    <location>
        <position position="115"/>
    </location>
</feature>
<sequence>MDITELIKKNPIIKNISEGEEVCWINPNATNFKLAIENLSVHEADIDDAEKRLQRFSSFIQTCFPETAETNGLIESPLQEIGAMKERLHCDWGVRIYGKLLLKRDSDLAVAGSVKARGGIYEILKYAESLALQHNKILISDDYSKFADSEMKAFFSEYSIHVGSTGNLGLSIGIISAALGFTVFVHMSADAKQWKKELLRSKGVNVIEYAGDYGKAVEEGRRHAASDPKSYFVDDENSKNLFLGYAVAAKRLKKQLEQKNIKIDSEHPLFLFIPCGVGGAPGGLTFGIKHIYENNVHVFYIEPTEACCMLLGLITGMHDRICVQDVHLSGKTEADGLAVSRPSKFVGKTIYKMVAGECTVKDEKLYRYMKALSDTENIFIEPSSCAIFEGVVQLAKSPIFQDYLAKQGLADKMENSIQIAWATGGRLVPESVRNEYYKKASDL</sequence>
<dbReference type="PANTHER" id="PTHR48078:SF9">
    <property type="entry name" value="D-SERINE DEHYDRATASE"/>
    <property type="match status" value="1"/>
</dbReference>
<keyword evidence="3 4" id="KW-0456">Lyase</keyword>
<dbReference type="InterPro" id="IPR050147">
    <property type="entry name" value="Ser/Thr_Dehydratase"/>
</dbReference>
<comment type="catalytic activity">
    <reaction evidence="4">
        <text>D-serine = pyruvate + NH4(+)</text>
        <dbReference type="Rhea" id="RHEA:13977"/>
        <dbReference type="ChEBI" id="CHEBI:15361"/>
        <dbReference type="ChEBI" id="CHEBI:28938"/>
        <dbReference type="ChEBI" id="CHEBI:35247"/>
        <dbReference type="EC" id="4.3.1.18"/>
    </reaction>
</comment>
<dbReference type="RefSeq" id="WP_210117588.1">
    <property type="nucleotide sequence ID" value="NZ_CP054257.1"/>
</dbReference>
<dbReference type="SUPFAM" id="SSF53686">
    <property type="entry name" value="Tryptophan synthase beta subunit-like PLP-dependent enzymes"/>
    <property type="match status" value="1"/>
</dbReference>
<dbReference type="HAMAP" id="MF_01030">
    <property type="entry name" value="D_Ser_dehydrat"/>
    <property type="match status" value="1"/>
</dbReference>
<reference evidence="6" key="2">
    <citation type="journal article" date="2021" name="Microbiol. Resour. Announc.">
        <title>Complete Genome Sequences of Three Human Oral Treponema parvum Isolates.</title>
        <authorList>
            <person name="Zeng H."/>
            <person name="Watt R.M."/>
        </authorList>
    </citation>
    <scope>NUCLEOTIDE SEQUENCE</scope>
    <source>
        <strain evidence="6">ATCC 700773</strain>
    </source>
</reference>
<proteinExistence type="inferred from homology"/>
<dbReference type="AlphaFoldDB" id="A0A975EXC7"/>
<dbReference type="GO" id="GO:0036088">
    <property type="term" value="P:D-serine catabolic process"/>
    <property type="evidence" value="ECO:0007669"/>
    <property type="project" value="TreeGrafter"/>
</dbReference>
<dbReference type="InterPro" id="IPR036052">
    <property type="entry name" value="TrpB-like_PALP_sf"/>
</dbReference>
<comment type="similarity">
    <text evidence="4">Belongs to the serine/threonine dehydratase family. DsdA subfamily.</text>
</comment>
<gene>
    <name evidence="4" type="primary">dsdA</name>
    <name evidence="6" type="ORF">HRI96_00395</name>
</gene>
<dbReference type="InterPro" id="IPR011780">
    <property type="entry name" value="D_Ser_am_lyase"/>
</dbReference>
<accession>A0A975EXC7</accession>
<dbReference type="Gene3D" id="3.40.50.1100">
    <property type="match status" value="2"/>
</dbReference>
<evidence type="ECO:0000256" key="1">
    <source>
        <dbReference type="ARBA" id="ARBA00001933"/>
    </source>
</evidence>
<dbReference type="PANTHER" id="PTHR48078">
    <property type="entry name" value="THREONINE DEHYDRATASE, MITOCHONDRIAL-RELATED"/>
    <property type="match status" value="1"/>
</dbReference>
<protein>
    <recommendedName>
        <fullName evidence="4">Probable D-serine dehydratase</fullName>
        <ecNumber evidence="4">4.3.1.18</ecNumber>
    </recommendedName>
    <alternativeName>
        <fullName evidence="4">D-serine deaminase</fullName>
        <shortName evidence="4">DSD</shortName>
    </alternativeName>
</protein>
<evidence type="ECO:0000259" key="5">
    <source>
        <dbReference type="Pfam" id="PF00291"/>
    </source>
</evidence>
<dbReference type="GO" id="GO:0008721">
    <property type="term" value="F:D-serine ammonia-lyase activity"/>
    <property type="evidence" value="ECO:0007669"/>
    <property type="project" value="UniProtKB-EC"/>
</dbReference>
<comment type="cofactor">
    <cofactor evidence="1 4">
        <name>pyridoxal 5'-phosphate</name>
        <dbReference type="ChEBI" id="CHEBI:597326"/>
    </cofactor>
</comment>
<feature type="domain" description="Tryptophan synthase beta chain-like PALP" evidence="5">
    <location>
        <begin position="95"/>
        <end position="397"/>
    </location>
</feature>
<dbReference type="GO" id="GO:0009097">
    <property type="term" value="P:isoleucine biosynthetic process"/>
    <property type="evidence" value="ECO:0007669"/>
    <property type="project" value="TreeGrafter"/>
</dbReference>
<dbReference type="NCBIfam" id="NF002823">
    <property type="entry name" value="PRK02991.1"/>
    <property type="match status" value="1"/>
</dbReference>
<keyword evidence="2 4" id="KW-0663">Pyridoxal phosphate</keyword>
<dbReference type="GO" id="GO:0016836">
    <property type="term" value="F:hydro-lyase activity"/>
    <property type="evidence" value="ECO:0007669"/>
    <property type="project" value="UniProtKB-UniRule"/>
</dbReference>
<dbReference type="Pfam" id="PF00291">
    <property type="entry name" value="PALP"/>
    <property type="match status" value="1"/>
</dbReference>
<dbReference type="NCBIfam" id="TIGR02035">
    <property type="entry name" value="D_Ser_am_lyase"/>
    <property type="match status" value="1"/>
</dbReference>
<dbReference type="Proteomes" id="UP000671995">
    <property type="component" value="Chromosome"/>
</dbReference>
<dbReference type="InterPro" id="IPR001926">
    <property type="entry name" value="TrpB-like_PALP"/>
</dbReference>
<evidence type="ECO:0000256" key="2">
    <source>
        <dbReference type="ARBA" id="ARBA00022898"/>
    </source>
</evidence>
<evidence type="ECO:0000313" key="7">
    <source>
        <dbReference type="Proteomes" id="UP000671995"/>
    </source>
</evidence>
<reference evidence="6" key="1">
    <citation type="submission" date="2020-05" db="EMBL/GenBank/DDBJ databases">
        <authorList>
            <person name="Zeng H."/>
            <person name="Chan Y.K."/>
            <person name="Watt R.M."/>
        </authorList>
    </citation>
    <scope>NUCLEOTIDE SEQUENCE</scope>
    <source>
        <strain evidence="6">ATCC 700773</strain>
    </source>
</reference>
<name>A0A975EXC7_9SPIR</name>
<dbReference type="EMBL" id="CP054257">
    <property type="protein sequence ID" value="QTQ10790.1"/>
    <property type="molecule type" value="Genomic_DNA"/>
</dbReference>
<dbReference type="EC" id="4.3.1.18" evidence="4"/>
<evidence type="ECO:0000256" key="4">
    <source>
        <dbReference type="HAMAP-Rule" id="MF_01030"/>
    </source>
</evidence>
<organism evidence="6 7">
    <name type="scientific">Treponema parvum</name>
    <dbReference type="NCBI Taxonomy" id="138851"/>
    <lineage>
        <taxon>Bacteria</taxon>
        <taxon>Pseudomonadati</taxon>
        <taxon>Spirochaetota</taxon>
        <taxon>Spirochaetia</taxon>
        <taxon>Spirochaetales</taxon>
        <taxon>Treponemataceae</taxon>
        <taxon>Treponema</taxon>
    </lineage>
</organism>
<evidence type="ECO:0000313" key="6">
    <source>
        <dbReference type="EMBL" id="QTQ10790.1"/>
    </source>
</evidence>
<dbReference type="GO" id="GO:0030170">
    <property type="term" value="F:pyridoxal phosphate binding"/>
    <property type="evidence" value="ECO:0007669"/>
    <property type="project" value="InterPro"/>
</dbReference>